<dbReference type="AlphaFoldDB" id="A0A0A9EPW2"/>
<organism evidence="2">
    <name type="scientific">Arundo donax</name>
    <name type="common">Giant reed</name>
    <name type="synonym">Donax arundinaceus</name>
    <dbReference type="NCBI Taxonomy" id="35708"/>
    <lineage>
        <taxon>Eukaryota</taxon>
        <taxon>Viridiplantae</taxon>
        <taxon>Streptophyta</taxon>
        <taxon>Embryophyta</taxon>
        <taxon>Tracheophyta</taxon>
        <taxon>Spermatophyta</taxon>
        <taxon>Magnoliopsida</taxon>
        <taxon>Liliopsida</taxon>
        <taxon>Poales</taxon>
        <taxon>Poaceae</taxon>
        <taxon>PACMAD clade</taxon>
        <taxon>Arundinoideae</taxon>
        <taxon>Arundineae</taxon>
        <taxon>Arundo</taxon>
    </lineage>
</organism>
<feature type="region of interest" description="Disordered" evidence="1">
    <location>
        <begin position="1"/>
        <end position="47"/>
    </location>
</feature>
<evidence type="ECO:0000313" key="2">
    <source>
        <dbReference type="EMBL" id="JAD98057.1"/>
    </source>
</evidence>
<reference evidence="2" key="1">
    <citation type="submission" date="2014-09" db="EMBL/GenBank/DDBJ databases">
        <authorList>
            <person name="Magalhaes I.L.F."/>
            <person name="Oliveira U."/>
            <person name="Santos F.R."/>
            <person name="Vidigal T.H.D.A."/>
            <person name="Brescovit A.D."/>
            <person name="Santos A.J."/>
        </authorList>
    </citation>
    <scope>NUCLEOTIDE SEQUENCE</scope>
    <source>
        <tissue evidence="2">Shoot tissue taken approximately 20 cm above the soil surface</tissue>
    </source>
</reference>
<reference evidence="2" key="2">
    <citation type="journal article" date="2015" name="Data Brief">
        <title>Shoot transcriptome of the giant reed, Arundo donax.</title>
        <authorList>
            <person name="Barrero R.A."/>
            <person name="Guerrero F.D."/>
            <person name="Moolhuijzen P."/>
            <person name="Goolsby J.A."/>
            <person name="Tidwell J."/>
            <person name="Bellgard S.E."/>
            <person name="Bellgard M.I."/>
        </authorList>
    </citation>
    <scope>NUCLEOTIDE SEQUENCE</scope>
    <source>
        <tissue evidence="2">Shoot tissue taken approximately 20 cm above the soil surface</tissue>
    </source>
</reference>
<proteinExistence type="predicted"/>
<sequence>MKVNSRAKGKLGGTSSSNSFRFGAGRVTDPPENNGEESDFEPPGPKLNSSFSVNKLVMYQDILESGAHKTLHGMIPQISDFNYETTRNIINEDRPNITEQNAEMFGKFKTSW</sequence>
<protein>
    <submittedName>
        <fullName evidence="2">Uncharacterized protein</fullName>
    </submittedName>
</protein>
<accession>A0A0A9EPW2</accession>
<name>A0A0A9EPW2_ARUDO</name>
<evidence type="ECO:0000256" key="1">
    <source>
        <dbReference type="SAM" id="MobiDB-lite"/>
    </source>
</evidence>
<dbReference type="EMBL" id="GBRH01199838">
    <property type="protein sequence ID" value="JAD98057.1"/>
    <property type="molecule type" value="Transcribed_RNA"/>
</dbReference>